<dbReference type="Proteomes" id="UP001363151">
    <property type="component" value="Unassembled WGS sequence"/>
</dbReference>
<proteinExistence type="predicted"/>
<organism evidence="2 3">
    <name type="scientific">Aureococcus anophagefferens</name>
    <name type="common">Harmful bloom alga</name>
    <dbReference type="NCBI Taxonomy" id="44056"/>
    <lineage>
        <taxon>Eukaryota</taxon>
        <taxon>Sar</taxon>
        <taxon>Stramenopiles</taxon>
        <taxon>Ochrophyta</taxon>
        <taxon>Pelagophyceae</taxon>
        <taxon>Pelagomonadales</taxon>
        <taxon>Pelagomonadaceae</taxon>
        <taxon>Aureococcus</taxon>
    </lineage>
</organism>
<protein>
    <submittedName>
        <fullName evidence="2">Uncharacterized protein</fullName>
    </submittedName>
</protein>
<reference evidence="2 3" key="1">
    <citation type="submission" date="2024-03" db="EMBL/GenBank/DDBJ databases">
        <title>Aureococcus anophagefferens CCMP1851 and Kratosvirus quantuckense: Draft genome of a second virus-susceptible host strain in the model system.</title>
        <authorList>
            <person name="Chase E."/>
            <person name="Truchon A.R."/>
            <person name="Schepens W."/>
            <person name="Wilhelm S.W."/>
        </authorList>
    </citation>
    <scope>NUCLEOTIDE SEQUENCE [LARGE SCALE GENOMIC DNA]</scope>
    <source>
        <strain evidence="2 3">CCMP1851</strain>
    </source>
</reference>
<feature type="region of interest" description="Disordered" evidence="1">
    <location>
        <begin position="20"/>
        <end position="81"/>
    </location>
</feature>
<dbReference type="EMBL" id="JBBJCI010000298">
    <property type="protein sequence ID" value="KAK7235070.1"/>
    <property type="molecule type" value="Genomic_DNA"/>
</dbReference>
<evidence type="ECO:0000313" key="3">
    <source>
        <dbReference type="Proteomes" id="UP001363151"/>
    </source>
</evidence>
<evidence type="ECO:0000313" key="2">
    <source>
        <dbReference type="EMBL" id="KAK7235070.1"/>
    </source>
</evidence>
<accession>A0ABR1FPF6</accession>
<comment type="caution">
    <text evidence="2">The sequence shown here is derived from an EMBL/GenBank/DDBJ whole genome shotgun (WGS) entry which is preliminary data.</text>
</comment>
<evidence type="ECO:0000256" key="1">
    <source>
        <dbReference type="SAM" id="MobiDB-lite"/>
    </source>
</evidence>
<name>A0ABR1FPF6_AURAN</name>
<feature type="compositionally biased region" description="Pro residues" evidence="1">
    <location>
        <begin position="31"/>
        <end position="47"/>
    </location>
</feature>
<keyword evidence="3" id="KW-1185">Reference proteome</keyword>
<sequence>MRSLLAACVVLGVRAYDQRHLAGSGSRPRPRPTPRPTPRPVPSPTPRPTYAATPVPSALPSPGPTTETAGPTPTPAPAPVSACDVVANANAEDLYKDTYTSMEDAYDSDTYGHATYACAEHLVEDLAPARQGRALPLRSSATSAPA</sequence>
<gene>
    <name evidence="2" type="ORF">SO694_0014009</name>
</gene>